<evidence type="ECO:0000259" key="6">
    <source>
        <dbReference type="PROSITE" id="PS51062"/>
    </source>
</evidence>
<reference evidence="8" key="1">
    <citation type="submission" date="2025-08" db="UniProtKB">
        <authorList>
            <consortium name="RefSeq"/>
        </authorList>
    </citation>
    <scope>IDENTIFICATION</scope>
    <source>
        <tissue evidence="8">Muscle</tissue>
    </source>
</reference>
<evidence type="ECO:0000256" key="3">
    <source>
        <dbReference type="ARBA" id="ARBA00023163"/>
    </source>
</evidence>
<dbReference type="InterPro" id="IPR012346">
    <property type="entry name" value="p53/RUNT-type_TF_DNA-bd_sf"/>
</dbReference>
<evidence type="ECO:0000256" key="2">
    <source>
        <dbReference type="ARBA" id="ARBA00023015"/>
    </source>
</evidence>
<accession>A0ABM1SUJ9</accession>
<dbReference type="InterPro" id="IPR013524">
    <property type="entry name" value="Runt_dom"/>
</dbReference>
<evidence type="ECO:0000256" key="1">
    <source>
        <dbReference type="ARBA" id="ARBA00004123"/>
    </source>
</evidence>
<keyword evidence="7" id="KW-1185">Reference proteome</keyword>
<organism evidence="7 8">
    <name type="scientific">Limulus polyphemus</name>
    <name type="common">Atlantic horseshoe crab</name>
    <dbReference type="NCBI Taxonomy" id="6850"/>
    <lineage>
        <taxon>Eukaryota</taxon>
        <taxon>Metazoa</taxon>
        <taxon>Ecdysozoa</taxon>
        <taxon>Arthropoda</taxon>
        <taxon>Chelicerata</taxon>
        <taxon>Merostomata</taxon>
        <taxon>Xiphosura</taxon>
        <taxon>Limulidae</taxon>
        <taxon>Limulus</taxon>
    </lineage>
</organism>
<dbReference type="PANTHER" id="PTHR11950">
    <property type="entry name" value="RUNT RELATED"/>
    <property type="match status" value="1"/>
</dbReference>
<dbReference type="Pfam" id="PF00853">
    <property type="entry name" value="Runt"/>
    <property type="match status" value="1"/>
</dbReference>
<feature type="compositionally biased region" description="Polar residues" evidence="5">
    <location>
        <begin position="320"/>
        <end position="336"/>
    </location>
</feature>
<sequence>MHLPAGLPGLSANKMTDFRLLGEQALHDALNEHPGELVHTGSPNLLCSVLPSHWRSNKTLPAAFKVVALADVTDGTVVTLRAGNDENFCAELRNCSAVMKNRVAKFNDLRFVGRSGRGKSLTLTITLSTSPPQVATYSKAIKVTVDGPREPRSKTREQRHLRAFATALCQRPPFLDHLREWDHLRMKTGQLTLELPRGFAAPVPPSGQDINATFHMPPQEPSWGSYHNPYLSSTCAFQPPTFPSSMNTCTHSQEAQPDNQRNTDVDTPCTFSSALQLDSVAGAPSGQTLQNLTEAPSGSNLRVFKQSERIDYGQSIRDAGSSNGYSLNNSPTGDGTTRGTSFVMGIGIPDFRIPSDHISSHNRSSMDLSVPQPVSTVALLSCPSNSSFSLSSNYSGSGIIPSRGFYGANAINCASAGGMYLSSPVVPPTLLYPHPYSGISQSQIHPSLHLLGNEFRVTTTDTNVISLQHHQTNQPHTSQGTFVVPSQYINSRLFQQEADSGGNSHVRLPVTPSTIIMENVRTDLTEASSQGSSRDLSVWRPY</sequence>
<keyword evidence="4" id="KW-0539">Nucleus</keyword>
<evidence type="ECO:0000313" key="7">
    <source>
        <dbReference type="Proteomes" id="UP000694941"/>
    </source>
</evidence>
<dbReference type="Gene3D" id="2.60.40.720">
    <property type="match status" value="1"/>
</dbReference>
<name>A0ABM1SUJ9_LIMPO</name>
<dbReference type="PANTHER" id="PTHR11950:SF31">
    <property type="entry name" value="SEGMENTATION PROTEIN RUNT"/>
    <property type="match status" value="1"/>
</dbReference>
<feature type="region of interest" description="Disordered" evidence="5">
    <location>
        <begin position="315"/>
        <end position="336"/>
    </location>
</feature>
<dbReference type="Proteomes" id="UP000694941">
    <property type="component" value="Unplaced"/>
</dbReference>
<proteinExistence type="predicted"/>
<keyword evidence="3" id="KW-0804">Transcription</keyword>
<keyword evidence="2" id="KW-0805">Transcription regulation</keyword>
<evidence type="ECO:0000313" key="8">
    <source>
        <dbReference type="RefSeq" id="XP_022247305.1"/>
    </source>
</evidence>
<gene>
    <name evidence="8" type="primary">LOC106463575</name>
</gene>
<feature type="domain" description="Runt" evidence="6">
    <location>
        <begin position="25"/>
        <end position="153"/>
    </location>
</feature>
<dbReference type="RefSeq" id="XP_022247305.1">
    <property type="nucleotide sequence ID" value="XM_022391597.1"/>
</dbReference>
<evidence type="ECO:0000256" key="5">
    <source>
        <dbReference type="SAM" id="MobiDB-lite"/>
    </source>
</evidence>
<evidence type="ECO:0000256" key="4">
    <source>
        <dbReference type="ARBA" id="ARBA00023242"/>
    </source>
</evidence>
<dbReference type="InterPro" id="IPR000040">
    <property type="entry name" value="AML1_Runt"/>
</dbReference>
<protein>
    <submittedName>
        <fullName evidence="8">Uncharacterized protein LOC106463575</fullName>
    </submittedName>
</protein>
<comment type="subcellular location">
    <subcellularLocation>
        <location evidence="1">Nucleus</location>
    </subcellularLocation>
</comment>
<dbReference type="GeneID" id="106463575"/>
<dbReference type="PROSITE" id="PS51062">
    <property type="entry name" value="RUNT"/>
    <property type="match status" value="1"/>
</dbReference>
<dbReference type="SUPFAM" id="SSF49417">
    <property type="entry name" value="p53-like transcription factors"/>
    <property type="match status" value="1"/>
</dbReference>
<dbReference type="InterPro" id="IPR008967">
    <property type="entry name" value="p53-like_TF_DNA-bd_sf"/>
</dbReference>
<dbReference type="PRINTS" id="PR00967">
    <property type="entry name" value="ONCOGENEAML1"/>
</dbReference>